<evidence type="ECO:0000313" key="3">
    <source>
        <dbReference type="Proteomes" id="UP001303046"/>
    </source>
</evidence>
<evidence type="ECO:0000313" key="2">
    <source>
        <dbReference type="EMBL" id="KAK6743722.1"/>
    </source>
</evidence>
<name>A0ABR1CZG5_NECAM</name>
<sequence length="463" mass="51503">MDLSRETCYKSMMIRREIDPQRRISFVGFVLRAGLFASIAFVSSAKPSFELAKQLTSQLEKKQVSCWDKCNESYSTMPDPVKADPRDVSETNIALHAVMAKLAERLNFESKTLIHGQEDVLKLCEYQALFEMDMAICEDALDLLIALATQQKEYLKALVCAKKLERSLPSNITQALTSAETEASKANDLRKRVKKGDFSFLPSNDIRCNQSSSLKSSEIKSSSIADLTTTAYVANSTDDPNFEQTRTAKISQPTVCSTNMAVGFRIRERPQFSSDAARRVLGEINHLEEMHKSIRKPSSKRTQISLEKSTKLHSHGFSAERHDAEERPNAKHISASGGCSLDGSIMDFGENSGQNGLRAYSPVQNIPPQPNFDETDFDYICEPGVALPHNRAVKKEAGDTKSSESERLIIRSKENASSQSREECSKATVDSGLTEHASWSSSSYVPRARPKFTSSVGKRFNQE</sequence>
<feature type="compositionally biased region" description="Basic and acidic residues" evidence="1">
    <location>
        <begin position="318"/>
        <end position="329"/>
    </location>
</feature>
<proteinExistence type="predicted"/>
<accession>A0ABR1CZG5</accession>
<evidence type="ECO:0000256" key="1">
    <source>
        <dbReference type="SAM" id="MobiDB-lite"/>
    </source>
</evidence>
<feature type="compositionally biased region" description="Basic and acidic residues" evidence="1">
    <location>
        <begin position="393"/>
        <end position="425"/>
    </location>
</feature>
<keyword evidence="3" id="KW-1185">Reference proteome</keyword>
<organism evidence="2 3">
    <name type="scientific">Necator americanus</name>
    <name type="common">Human hookworm</name>
    <dbReference type="NCBI Taxonomy" id="51031"/>
    <lineage>
        <taxon>Eukaryota</taxon>
        <taxon>Metazoa</taxon>
        <taxon>Ecdysozoa</taxon>
        <taxon>Nematoda</taxon>
        <taxon>Chromadorea</taxon>
        <taxon>Rhabditida</taxon>
        <taxon>Rhabditina</taxon>
        <taxon>Rhabditomorpha</taxon>
        <taxon>Strongyloidea</taxon>
        <taxon>Ancylostomatidae</taxon>
        <taxon>Bunostominae</taxon>
        <taxon>Necator</taxon>
    </lineage>
</organism>
<dbReference type="EMBL" id="JAVFWL010000003">
    <property type="protein sequence ID" value="KAK6743722.1"/>
    <property type="molecule type" value="Genomic_DNA"/>
</dbReference>
<dbReference type="Proteomes" id="UP001303046">
    <property type="component" value="Unassembled WGS sequence"/>
</dbReference>
<comment type="caution">
    <text evidence="2">The sequence shown here is derived from an EMBL/GenBank/DDBJ whole genome shotgun (WGS) entry which is preliminary data.</text>
</comment>
<reference evidence="2 3" key="1">
    <citation type="submission" date="2023-08" db="EMBL/GenBank/DDBJ databases">
        <title>A Necator americanus chromosomal reference genome.</title>
        <authorList>
            <person name="Ilik V."/>
            <person name="Petrzelkova K.J."/>
            <person name="Pardy F."/>
            <person name="Fuh T."/>
            <person name="Niatou-Singa F.S."/>
            <person name="Gouil Q."/>
            <person name="Baker L."/>
            <person name="Ritchie M.E."/>
            <person name="Jex A.R."/>
            <person name="Gazzola D."/>
            <person name="Li H."/>
            <person name="Toshio Fujiwara R."/>
            <person name="Zhan B."/>
            <person name="Aroian R.V."/>
            <person name="Pafco B."/>
            <person name="Schwarz E.M."/>
        </authorList>
    </citation>
    <scope>NUCLEOTIDE SEQUENCE [LARGE SCALE GENOMIC DNA]</scope>
    <source>
        <strain evidence="2 3">Aroian</strain>
        <tissue evidence="2">Whole animal</tissue>
    </source>
</reference>
<feature type="region of interest" description="Disordered" evidence="1">
    <location>
        <begin position="293"/>
        <end position="338"/>
    </location>
</feature>
<feature type="region of interest" description="Disordered" evidence="1">
    <location>
        <begin position="392"/>
        <end position="463"/>
    </location>
</feature>
<protein>
    <submittedName>
        <fullName evidence="2">Uncharacterized protein</fullName>
    </submittedName>
</protein>
<gene>
    <name evidence="2" type="primary">Necator_chrIII.g11567</name>
    <name evidence="2" type="ORF">RB195_010802</name>
</gene>